<sequence>MMQIKAGTKLFSAVCDTQIMVLRVPADDLDVTCGGLPMQTDEAAEKSLMSDDAGEGSLVGKRYVNEAETMEFLCTRGGKGNISVNGIALEIKQAKRLPSSD</sequence>
<evidence type="ECO:0000313" key="1">
    <source>
        <dbReference type="EMBL" id="RCL84423.1"/>
    </source>
</evidence>
<protein>
    <submittedName>
        <fullName evidence="1">Uncharacterized protein</fullName>
    </submittedName>
</protein>
<reference evidence="1 2" key="1">
    <citation type="journal article" date="2018" name="Microbiome">
        <title>Fine metagenomic profile of the Mediterranean stratified and mixed water columns revealed by assembly and recruitment.</title>
        <authorList>
            <person name="Haro-Moreno J.M."/>
            <person name="Lopez-Perez M."/>
            <person name="De La Torre J.R."/>
            <person name="Picazo A."/>
            <person name="Camacho A."/>
            <person name="Rodriguez-Valera F."/>
        </authorList>
    </citation>
    <scope>NUCLEOTIDE SEQUENCE [LARGE SCALE GENOMIC DNA]</scope>
    <source>
        <strain evidence="1">MED-G50</strain>
    </source>
</reference>
<gene>
    <name evidence="1" type="ORF">DBW64_03700</name>
</gene>
<evidence type="ECO:0000313" key="2">
    <source>
        <dbReference type="Proteomes" id="UP000252289"/>
    </source>
</evidence>
<comment type="caution">
    <text evidence="1">The sequence shown here is derived from an EMBL/GenBank/DDBJ whole genome shotgun (WGS) entry which is preliminary data.</text>
</comment>
<organism evidence="1 2">
    <name type="scientific">PS1 clade bacterium</name>
    <dbReference type="NCBI Taxonomy" id="2175152"/>
    <lineage>
        <taxon>Bacteria</taxon>
        <taxon>Pseudomonadati</taxon>
        <taxon>Pseudomonadota</taxon>
        <taxon>Alphaproteobacteria</taxon>
        <taxon>PS1 clade</taxon>
    </lineage>
</organism>
<accession>A0A368EKU0</accession>
<proteinExistence type="predicted"/>
<dbReference type="Proteomes" id="UP000252289">
    <property type="component" value="Unassembled WGS sequence"/>
</dbReference>
<name>A0A368EKU0_9PROT</name>
<dbReference type="EMBL" id="QOQK01000014">
    <property type="protein sequence ID" value="RCL84423.1"/>
    <property type="molecule type" value="Genomic_DNA"/>
</dbReference>
<dbReference type="AlphaFoldDB" id="A0A368EKU0"/>